<dbReference type="CDD" id="cd00075">
    <property type="entry name" value="HATPase"/>
    <property type="match status" value="1"/>
</dbReference>
<dbReference type="Pfam" id="PF02518">
    <property type="entry name" value="HATPase_c"/>
    <property type="match status" value="1"/>
</dbReference>
<evidence type="ECO:0000256" key="4">
    <source>
        <dbReference type="ARBA" id="ARBA00022679"/>
    </source>
</evidence>
<dbReference type="InterPro" id="IPR003594">
    <property type="entry name" value="HATPase_dom"/>
</dbReference>
<accession>J3JET4</accession>
<evidence type="ECO:0000313" key="9">
    <source>
        <dbReference type="EMBL" id="EJN58646.1"/>
    </source>
</evidence>
<gene>
    <name evidence="9" type="ORF">HSB1_31240</name>
</gene>
<comment type="catalytic activity">
    <reaction evidence="1">
        <text>ATP + protein L-histidine = ADP + protein N-phospho-L-histidine.</text>
        <dbReference type="EC" id="2.7.13.3"/>
    </reaction>
</comment>
<dbReference type="PRINTS" id="PR00344">
    <property type="entry name" value="BCTRLSENSOR"/>
</dbReference>
<dbReference type="Pfam" id="PF08448">
    <property type="entry name" value="PAS_4"/>
    <property type="match status" value="2"/>
</dbReference>
<dbReference type="Proteomes" id="UP000007813">
    <property type="component" value="Unassembled WGS sequence"/>
</dbReference>
<dbReference type="CDD" id="cd00082">
    <property type="entry name" value="HisKA"/>
    <property type="match status" value="1"/>
</dbReference>
<organism evidence="9 10">
    <name type="scientific">Halogranum salarium B-1</name>
    <dbReference type="NCBI Taxonomy" id="1210908"/>
    <lineage>
        <taxon>Archaea</taxon>
        <taxon>Methanobacteriati</taxon>
        <taxon>Methanobacteriota</taxon>
        <taxon>Stenosarchaea group</taxon>
        <taxon>Halobacteria</taxon>
        <taxon>Halobacteriales</taxon>
        <taxon>Haloferacaceae</taxon>
    </lineage>
</organism>
<evidence type="ECO:0000256" key="6">
    <source>
        <dbReference type="ARBA" id="ARBA00023012"/>
    </source>
</evidence>
<dbReference type="eggNOG" id="arCOG02333">
    <property type="taxonomic scope" value="Archaea"/>
</dbReference>
<keyword evidence="5" id="KW-0418">Kinase</keyword>
<dbReference type="InterPro" id="IPR004358">
    <property type="entry name" value="Sig_transdc_His_kin-like_C"/>
</dbReference>
<protein>
    <recommendedName>
        <fullName evidence="2">histidine kinase</fullName>
        <ecNumber evidence="2">2.7.13.3</ecNumber>
    </recommendedName>
</protein>
<evidence type="ECO:0000259" key="8">
    <source>
        <dbReference type="PROSITE" id="PS50113"/>
    </source>
</evidence>
<dbReference type="InterPro" id="IPR035965">
    <property type="entry name" value="PAS-like_dom_sf"/>
</dbReference>
<feature type="domain" description="PAC" evidence="8">
    <location>
        <begin position="235"/>
        <end position="287"/>
    </location>
</feature>
<dbReference type="AlphaFoldDB" id="J3JET4"/>
<dbReference type="PANTHER" id="PTHR43711">
    <property type="entry name" value="TWO-COMPONENT HISTIDINE KINASE"/>
    <property type="match status" value="1"/>
</dbReference>
<dbReference type="SMART" id="SM00387">
    <property type="entry name" value="HATPase_c"/>
    <property type="match status" value="1"/>
</dbReference>
<dbReference type="SUPFAM" id="SSF47384">
    <property type="entry name" value="Homodimeric domain of signal transducing histidine kinase"/>
    <property type="match status" value="1"/>
</dbReference>
<dbReference type="InterPro" id="IPR003661">
    <property type="entry name" value="HisK_dim/P_dom"/>
</dbReference>
<dbReference type="InterPro" id="IPR013656">
    <property type="entry name" value="PAS_4"/>
</dbReference>
<name>J3JET4_9EURY</name>
<dbReference type="GO" id="GO:0000155">
    <property type="term" value="F:phosphorelay sensor kinase activity"/>
    <property type="evidence" value="ECO:0007669"/>
    <property type="project" value="InterPro"/>
</dbReference>
<dbReference type="SMART" id="SM00388">
    <property type="entry name" value="HisKA"/>
    <property type="match status" value="1"/>
</dbReference>
<dbReference type="InterPro" id="IPR000700">
    <property type="entry name" value="PAS-assoc_C"/>
</dbReference>
<dbReference type="EC" id="2.7.13.3" evidence="2"/>
<dbReference type="InterPro" id="IPR036097">
    <property type="entry name" value="HisK_dim/P_sf"/>
</dbReference>
<dbReference type="PROSITE" id="PS50109">
    <property type="entry name" value="HIS_KIN"/>
    <property type="match status" value="1"/>
</dbReference>
<feature type="domain" description="Histidine kinase" evidence="7">
    <location>
        <begin position="298"/>
        <end position="503"/>
    </location>
</feature>
<evidence type="ECO:0000256" key="5">
    <source>
        <dbReference type="ARBA" id="ARBA00022777"/>
    </source>
</evidence>
<keyword evidence="3" id="KW-0597">Phosphoprotein</keyword>
<dbReference type="InterPro" id="IPR036890">
    <property type="entry name" value="HATPase_C_sf"/>
</dbReference>
<dbReference type="PROSITE" id="PS50113">
    <property type="entry name" value="PAC"/>
    <property type="match status" value="1"/>
</dbReference>
<dbReference type="SUPFAM" id="SSF55874">
    <property type="entry name" value="ATPase domain of HSP90 chaperone/DNA topoisomerase II/histidine kinase"/>
    <property type="match status" value="1"/>
</dbReference>
<dbReference type="InterPro" id="IPR005467">
    <property type="entry name" value="His_kinase_dom"/>
</dbReference>
<evidence type="ECO:0000256" key="1">
    <source>
        <dbReference type="ARBA" id="ARBA00000085"/>
    </source>
</evidence>
<dbReference type="Gene3D" id="3.30.565.10">
    <property type="entry name" value="Histidine kinase-like ATPase, C-terminal domain"/>
    <property type="match status" value="1"/>
</dbReference>
<dbReference type="EMBL" id="ALJD01000008">
    <property type="protein sequence ID" value="EJN58646.1"/>
    <property type="molecule type" value="Genomic_DNA"/>
</dbReference>
<evidence type="ECO:0000256" key="2">
    <source>
        <dbReference type="ARBA" id="ARBA00012438"/>
    </source>
</evidence>
<dbReference type="PANTHER" id="PTHR43711:SF1">
    <property type="entry name" value="HISTIDINE KINASE 1"/>
    <property type="match status" value="1"/>
</dbReference>
<sequence length="503" mass="55010">MFESTAGVVVVIERERESAVEALTELADDARVESVSESSAFATLVESSDEAVDCVVVGDGTTALSTVVDDVRDVAADVPLVAFRPATTTPPGAALDAGVTDVVPSDGPDATRLLVRRVEREVSHRRREREHAETANLLDTLFEQIPLHLYVKDTDGRHLRVSRAYTDDPEQYVGKTDVELAGSEESRQTYADDMRVIEENEPILYKREPLVRGVGDRFSVDDLQRHYSETRPDVEALNGETVDDERYEGWVLTSKVPWRDVDGDVVGLIGVTIDVSQQEAYRRLLERQNTRLEEFASVVAHDIRNPLNVAAGYIELTRETGNLDHLQRVVAAHGRIADLVDDVLTLARGGNDIKQVSLVSLDALVTEAWETVDSETQAATLSIDGSLGSIRADKTRMLALLENLFSNAVEHGVRDTAATTGDAHVNVRVGRLPNGFYVEDDGPGIPDDVRERLFEQGVTTTPDGTGFGLAIVQRVAEAHGWDVDVVDATDGATTSGARFEIRE</sequence>
<dbReference type="InterPro" id="IPR050736">
    <property type="entry name" value="Sensor_HK_Regulatory"/>
</dbReference>
<dbReference type="Gene3D" id="1.10.287.130">
    <property type="match status" value="1"/>
</dbReference>
<evidence type="ECO:0000259" key="7">
    <source>
        <dbReference type="PROSITE" id="PS50109"/>
    </source>
</evidence>
<keyword evidence="6" id="KW-0902">Two-component regulatory system</keyword>
<dbReference type="Pfam" id="PF00512">
    <property type="entry name" value="HisKA"/>
    <property type="match status" value="1"/>
</dbReference>
<reference evidence="9 10" key="1">
    <citation type="journal article" date="2012" name="J. Bacteriol.">
        <title>Draft Genome Sequence of the Extremely Halophilic Archaeon Halogranum salarium B-1T.</title>
        <authorList>
            <person name="Kim K.K."/>
            <person name="Lee K.C."/>
            <person name="Lee J.S."/>
        </authorList>
    </citation>
    <scope>NUCLEOTIDE SEQUENCE [LARGE SCALE GENOMIC DNA]</scope>
    <source>
        <strain evidence="9 10">B-1</strain>
    </source>
</reference>
<proteinExistence type="predicted"/>
<evidence type="ECO:0000256" key="3">
    <source>
        <dbReference type="ARBA" id="ARBA00022553"/>
    </source>
</evidence>
<evidence type="ECO:0000313" key="10">
    <source>
        <dbReference type="Proteomes" id="UP000007813"/>
    </source>
</evidence>
<comment type="caution">
    <text evidence="9">The sequence shown here is derived from an EMBL/GenBank/DDBJ whole genome shotgun (WGS) entry which is preliminary data.</text>
</comment>
<dbReference type="Gene3D" id="3.30.450.20">
    <property type="entry name" value="PAS domain"/>
    <property type="match status" value="1"/>
</dbReference>
<keyword evidence="4" id="KW-0808">Transferase</keyword>
<dbReference type="SUPFAM" id="SSF55785">
    <property type="entry name" value="PYP-like sensor domain (PAS domain)"/>
    <property type="match status" value="1"/>
</dbReference>